<keyword evidence="2" id="KW-1185">Reference proteome</keyword>
<dbReference type="Proteomes" id="UP001148018">
    <property type="component" value="Unassembled WGS sequence"/>
</dbReference>
<gene>
    <name evidence="1" type="ORF">NHX12_005971</name>
</gene>
<comment type="caution">
    <text evidence="1">The sequence shown here is derived from an EMBL/GenBank/DDBJ whole genome shotgun (WGS) entry which is preliminary data.</text>
</comment>
<dbReference type="AlphaFoldDB" id="A0A9Q0IAU0"/>
<sequence length="71" mass="7532">MPSVQPMVQPVGTCGEASSRWWAGGTVWRGVQPVVGRWEHVESRPAGGGPGVTCGEASSRWWAGGNVWRGV</sequence>
<accession>A0A9Q0IAU0</accession>
<protein>
    <submittedName>
        <fullName evidence="1">Uncharacterized protein</fullName>
    </submittedName>
</protein>
<organism evidence="1 2">
    <name type="scientific">Muraenolepis orangiensis</name>
    <name type="common">Patagonian moray cod</name>
    <dbReference type="NCBI Taxonomy" id="630683"/>
    <lineage>
        <taxon>Eukaryota</taxon>
        <taxon>Metazoa</taxon>
        <taxon>Chordata</taxon>
        <taxon>Craniata</taxon>
        <taxon>Vertebrata</taxon>
        <taxon>Euteleostomi</taxon>
        <taxon>Actinopterygii</taxon>
        <taxon>Neopterygii</taxon>
        <taxon>Teleostei</taxon>
        <taxon>Neoteleostei</taxon>
        <taxon>Acanthomorphata</taxon>
        <taxon>Zeiogadaria</taxon>
        <taxon>Gadariae</taxon>
        <taxon>Gadiformes</taxon>
        <taxon>Muraenolepidoidei</taxon>
        <taxon>Muraenolepididae</taxon>
        <taxon>Muraenolepis</taxon>
    </lineage>
</organism>
<evidence type="ECO:0000313" key="1">
    <source>
        <dbReference type="EMBL" id="KAJ3593637.1"/>
    </source>
</evidence>
<name>A0A9Q0IAU0_9TELE</name>
<evidence type="ECO:0000313" key="2">
    <source>
        <dbReference type="Proteomes" id="UP001148018"/>
    </source>
</evidence>
<reference evidence="1" key="1">
    <citation type="submission" date="2022-07" db="EMBL/GenBank/DDBJ databases">
        <title>Chromosome-level genome of Muraenolepis orangiensis.</title>
        <authorList>
            <person name="Kim J."/>
        </authorList>
    </citation>
    <scope>NUCLEOTIDE SEQUENCE</scope>
    <source>
        <strain evidence="1">KU_S4_2022</strain>
        <tissue evidence="1">Muscle</tissue>
    </source>
</reference>
<dbReference type="EMBL" id="JANIIK010000112">
    <property type="protein sequence ID" value="KAJ3593637.1"/>
    <property type="molecule type" value="Genomic_DNA"/>
</dbReference>
<proteinExistence type="predicted"/>